<dbReference type="Proteomes" id="UP001283361">
    <property type="component" value="Unassembled WGS sequence"/>
</dbReference>
<comment type="caution">
    <text evidence="2">The sequence shown here is derived from an EMBL/GenBank/DDBJ whole genome shotgun (WGS) entry which is preliminary data.</text>
</comment>
<feature type="compositionally biased region" description="Polar residues" evidence="1">
    <location>
        <begin position="42"/>
        <end position="53"/>
    </location>
</feature>
<keyword evidence="3" id="KW-1185">Reference proteome</keyword>
<gene>
    <name evidence="2" type="ORF">RRG08_032515</name>
</gene>
<accession>A0AAE0ZYN0</accession>
<protein>
    <submittedName>
        <fullName evidence="2">Uncharacterized protein</fullName>
    </submittedName>
</protein>
<dbReference type="EMBL" id="JAWDGP010003079">
    <property type="protein sequence ID" value="KAK3777411.1"/>
    <property type="molecule type" value="Genomic_DNA"/>
</dbReference>
<proteinExistence type="predicted"/>
<sequence>MKEKFRGSPFVGRLQCSSSRHKYHPPPSPSSFTTPSVGQPRLLQSNLEPSTSMAGHGPSRHNTTSEDCMMPILQLYLYQHGRTWTVKTQYHL</sequence>
<reference evidence="2" key="1">
    <citation type="journal article" date="2023" name="G3 (Bethesda)">
        <title>A reference genome for the long-term kleptoplast-retaining sea slug Elysia crispata morphotype clarki.</title>
        <authorList>
            <person name="Eastman K.E."/>
            <person name="Pendleton A.L."/>
            <person name="Shaikh M.A."/>
            <person name="Suttiyut T."/>
            <person name="Ogas R."/>
            <person name="Tomko P."/>
            <person name="Gavelis G."/>
            <person name="Widhalm J.R."/>
            <person name="Wisecaver J.H."/>
        </authorList>
    </citation>
    <scope>NUCLEOTIDE SEQUENCE</scope>
    <source>
        <strain evidence="2">ECLA1</strain>
    </source>
</reference>
<evidence type="ECO:0000256" key="1">
    <source>
        <dbReference type="SAM" id="MobiDB-lite"/>
    </source>
</evidence>
<feature type="region of interest" description="Disordered" evidence="1">
    <location>
        <begin position="1"/>
        <end position="65"/>
    </location>
</feature>
<name>A0AAE0ZYN0_9GAST</name>
<evidence type="ECO:0000313" key="2">
    <source>
        <dbReference type="EMBL" id="KAK3777411.1"/>
    </source>
</evidence>
<organism evidence="2 3">
    <name type="scientific">Elysia crispata</name>
    <name type="common">lettuce slug</name>
    <dbReference type="NCBI Taxonomy" id="231223"/>
    <lineage>
        <taxon>Eukaryota</taxon>
        <taxon>Metazoa</taxon>
        <taxon>Spiralia</taxon>
        <taxon>Lophotrochozoa</taxon>
        <taxon>Mollusca</taxon>
        <taxon>Gastropoda</taxon>
        <taxon>Heterobranchia</taxon>
        <taxon>Euthyneura</taxon>
        <taxon>Panpulmonata</taxon>
        <taxon>Sacoglossa</taxon>
        <taxon>Placobranchoidea</taxon>
        <taxon>Plakobranchidae</taxon>
        <taxon>Elysia</taxon>
    </lineage>
</organism>
<dbReference type="AlphaFoldDB" id="A0AAE0ZYN0"/>
<evidence type="ECO:0000313" key="3">
    <source>
        <dbReference type="Proteomes" id="UP001283361"/>
    </source>
</evidence>